<name>A0ABQ2DZE6_9ACTN</name>
<comment type="caution">
    <text evidence="1">The sequence shown here is derived from an EMBL/GenBank/DDBJ whole genome shotgun (WGS) entry which is preliminary data.</text>
</comment>
<dbReference type="RefSeq" id="WP_189106205.1">
    <property type="nucleotide sequence ID" value="NZ_BMMV01000003.1"/>
</dbReference>
<proteinExistence type="predicted"/>
<protein>
    <submittedName>
        <fullName evidence="1">Uncharacterized protein</fullName>
    </submittedName>
</protein>
<organism evidence="1 2">
    <name type="scientific">Streptomyces camponoticapitis</name>
    <dbReference type="NCBI Taxonomy" id="1616125"/>
    <lineage>
        <taxon>Bacteria</taxon>
        <taxon>Bacillati</taxon>
        <taxon>Actinomycetota</taxon>
        <taxon>Actinomycetes</taxon>
        <taxon>Kitasatosporales</taxon>
        <taxon>Streptomycetaceae</taxon>
        <taxon>Streptomyces</taxon>
    </lineage>
</organism>
<evidence type="ECO:0000313" key="2">
    <source>
        <dbReference type="Proteomes" id="UP000660265"/>
    </source>
</evidence>
<keyword evidence="2" id="KW-1185">Reference proteome</keyword>
<evidence type="ECO:0000313" key="1">
    <source>
        <dbReference type="EMBL" id="GGJ81853.1"/>
    </source>
</evidence>
<sequence length="387" mass="41453">MTERARTHIKAIVQELKDAATPGDESTAAVFVSGMLAGLAISVQILDGQTAEQAMQQMVGSLETAVGKAYLDGTLPAPGSEKQDAGVDWEAVVRRREIELKTVGDARHRAEDVVARARALCITWRATSIPLGTSISRWWDARLVELSAALDPVPETCCVCGGPGVVYHNYREQPFCWECADCGCNQDLCVRTDINKTAPVLTTDAAPDQSIPLDVQVRQAHADALAMMLPHADSYLSDDARRTMAHARLNVYRRAAETKATVDLRGRLQEFADQLDDVDREGLLDVIGMPPTPATGGTAAAREAVRIARGHDAAPQSPITFAHPTDVRPPTPDEAAIERVRTLHRPADYADAGMRCAGCCGSDPYVAPTPGACPTLAALDGPKEPTS</sequence>
<gene>
    <name evidence="1" type="ORF">GCM10011583_11640</name>
</gene>
<accession>A0ABQ2DZE6</accession>
<reference evidence="2" key="1">
    <citation type="journal article" date="2019" name="Int. J. Syst. Evol. Microbiol.">
        <title>The Global Catalogue of Microorganisms (GCM) 10K type strain sequencing project: providing services to taxonomists for standard genome sequencing and annotation.</title>
        <authorList>
            <consortium name="The Broad Institute Genomics Platform"/>
            <consortium name="The Broad Institute Genome Sequencing Center for Infectious Disease"/>
            <person name="Wu L."/>
            <person name="Ma J."/>
        </authorList>
    </citation>
    <scope>NUCLEOTIDE SEQUENCE [LARGE SCALE GENOMIC DNA]</scope>
    <source>
        <strain evidence="2">CGMCC 4.7275</strain>
    </source>
</reference>
<dbReference type="Proteomes" id="UP000660265">
    <property type="component" value="Unassembled WGS sequence"/>
</dbReference>
<dbReference type="EMBL" id="BMMV01000003">
    <property type="protein sequence ID" value="GGJ81853.1"/>
    <property type="molecule type" value="Genomic_DNA"/>
</dbReference>